<dbReference type="InterPro" id="IPR000192">
    <property type="entry name" value="Aminotrans_V_dom"/>
</dbReference>
<dbReference type="GO" id="GO:0031071">
    <property type="term" value="F:cysteine desulfurase activity"/>
    <property type="evidence" value="ECO:0007669"/>
    <property type="project" value="UniProtKB-EC"/>
</dbReference>
<protein>
    <submittedName>
        <fullName evidence="10">Cysteine desulfurase</fullName>
    </submittedName>
</protein>
<evidence type="ECO:0000259" key="9">
    <source>
        <dbReference type="Pfam" id="PF00266"/>
    </source>
</evidence>
<evidence type="ECO:0000256" key="8">
    <source>
        <dbReference type="ARBA" id="ARBA00050776"/>
    </source>
</evidence>
<sequence>MMMRVYLDHAAATPVRPEVLAAMLPYFRAHFGNPSAVYDLGADSKEVMEAERAKVARLIGAPAEQIIFTSCGAEANNLAVKGAALAHLKKGRHIIVSAIEHHSVLNSARYLEKFHDFEVTFLRVNKFGQVEPERLLKALTPGTVLVSIQQGSNEIGTIQHINELAALCREHGVLFHSDAVAGAGTIPIDVQDLDVDLLSLSGPPLGGPKGTGALYFRRGLRLVPQIHSGIQESGRRGGTENLPGIVGLGVAAELAQGELSATANRLKTLRDRLINGVIGQIPYVIFTGHPEERLPGHASFCFEGIEGEALVFMLNARGICANTGSACASKALKVSPVLCAIGLPPEVAQGSLVFTLSPDNTEAEIDYVLTELPAAVEKLRSFSPVWRRKMAAAGGGPQ</sequence>
<keyword evidence="4" id="KW-0479">Metal-binding</keyword>
<dbReference type="GO" id="GO:0051536">
    <property type="term" value="F:iron-sulfur cluster binding"/>
    <property type="evidence" value="ECO:0007669"/>
    <property type="project" value="UniProtKB-KW"/>
</dbReference>
<dbReference type="InterPro" id="IPR015422">
    <property type="entry name" value="PyrdxlP-dep_Trfase_small"/>
</dbReference>
<organism evidence="10">
    <name type="scientific">Desulfobacca acetoxidans</name>
    <dbReference type="NCBI Taxonomy" id="60893"/>
    <lineage>
        <taxon>Bacteria</taxon>
        <taxon>Pseudomonadati</taxon>
        <taxon>Thermodesulfobacteriota</taxon>
        <taxon>Desulfobaccia</taxon>
        <taxon>Desulfobaccales</taxon>
        <taxon>Desulfobaccaceae</taxon>
        <taxon>Desulfobacca</taxon>
    </lineage>
</organism>
<dbReference type="InterPro" id="IPR015421">
    <property type="entry name" value="PyrdxlP-dep_Trfase_major"/>
</dbReference>
<evidence type="ECO:0000256" key="3">
    <source>
        <dbReference type="ARBA" id="ARBA00022679"/>
    </source>
</evidence>
<keyword evidence="5" id="KW-0663">Pyridoxal phosphate</keyword>
<comment type="caution">
    <text evidence="10">The sequence shown here is derived from an EMBL/GenBank/DDBJ whole genome shotgun (WGS) entry which is preliminary data.</text>
</comment>
<dbReference type="Gene3D" id="3.40.640.10">
    <property type="entry name" value="Type I PLP-dependent aspartate aminotransferase-like (Major domain)"/>
    <property type="match status" value="1"/>
</dbReference>
<gene>
    <name evidence="10" type="ORF">ENV52_05315</name>
</gene>
<evidence type="ECO:0000256" key="5">
    <source>
        <dbReference type="ARBA" id="ARBA00022898"/>
    </source>
</evidence>
<feature type="domain" description="Aminotransferase class V" evidence="9">
    <location>
        <begin position="5"/>
        <end position="367"/>
    </location>
</feature>
<dbReference type="Pfam" id="PF00266">
    <property type="entry name" value="Aminotran_5"/>
    <property type="match status" value="1"/>
</dbReference>
<dbReference type="AlphaFoldDB" id="A0A7V6A2P9"/>
<dbReference type="PANTHER" id="PTHR11601:SF34">
    <property type="entry name" value="CYSTEINE DESULFURASE"/>
    <property type="match status" value="1"/>
</dbReference>
<dbReference type="EMBL" id="DTGR01000080">
    <property type="protein sequence ID" value="HHS29105.1"/>
    <property type="molecule type" value="Genomic_DNA"/>
</dbReference>
<comment type="similarity">
    <text evidence="2">Belongs to the class-V pyridoxal-phosphate-dependent aminotransferase family. NifS/IscS subfamily.</text>
</comment>
<evidence type="ECO:0000256" key="2">
    <source>
        <dbReference type="ARBA" id="ARBA00006490"/>
    </source>
</evidence>
<comment type="catalytic activity">
    <reaction evidence="8">
        <text>(sulfur carrier)-H + L-cysteine = (sulfur carrier)-SH + L-alanine</text>
        <dbReference type="Rhea" id="RHEA:43892"/>
        <dbReference type="Rhea" id="RHEA-COMP:14737"/>
        <dbReference type="Rhea" id="RHEA-COMP:14739"/>
        <dbReference type="ChEBI" id="CHEBI:29917"/>
        <dbReference type="ChEBI" id="CHEBI:35235"/>
        <dbReference type="ChEBI" id="CHEBI:57972"/>
        <dbReference type="ChEBI" id="CHEBI:64428"/>
        <dbReference type="EC" id="2.8.1.7"/>
    </reaction>
</comment>
<evidence type="ECO:0000256" key="7">
    <source>
        <dbReference type="ARBA" id="ARBA00023014"/>
    </source>
</evidence>
<proteinExistence type="inferred from homology"/>
<name>A0A7V6A2P9_9BACT</name>
<dbReference type="InterPro" id="IPR015424">
    <property type="entry name" value="PyrdxlP-dep_Trfase"/>
</dbReference>
<evidence type="ECO:0000313" key="10">
    <source>
        <dbReference type="EMBL" id="HHS29105.1"/>
    </source>
</evidence>
<keyword evidence="6" id="KW-0408">Iron</keyword>
<evidence type="ECO:0000256" key="6">
    <source>
        <dbReference type="ARBA" id="ARBA00023004"/>
    </source>
</evidence>
<dbReference type="PANTHER" id="PTHR11601">
    <property type="entry name" value="CYSTEINE DESULFURYLASE FAMILY MEMBER"/>
    <property type="match status" value="1"/>
</dbReference>
<dbReference type="InterPro" id="IPR016454">
    <property type="entry name" value="Cysteine_dSase"/>
</dbReference>
<evidence type="ECO:0000256" key="1">
    <source>
        <dbReference type="ARBA" id="ARBA00001933"/>
    </source>
</evidence>
<dbReference type="SUPFAM" id="SSF53383">
    <property type="entry name" value="PLP-dependent transferases"/>
    <property type="match status" value="1"/>
</dbReference>
<dbReference type="GO" id="GO:0046872">
    <property type="term" value="F:metal ion binding"/>
    <property type="evidence" value="ECO:0007669"/>
    <property type="project" value="UniProtKB-KW"/>
</dbReference>
<keyword evidence="3" id="KW-0808">Transferase</keyword>
<dbReference type="PIRSF" id="PIRSF005572">
    <property type="entry name" value="NifS"/>
    <property type="match status" value="1"/>
</dbReference>
<evidence type="ECO:0000256" key="4">
    <source>
        <dbReference type="ARBA" id="ARBA00022723"/>
    </source>
</evidence>
<accession>A0A7V6A2P9</accession>
<keyword evidence="7" id="KW-0411">Iron-sulfur</keyword>
<dbReference type="Gene3D" id="3.90.1150.10">
    <property type="entry name" value="Aspartate Aminotransferase, domain 1"/>
    <property type="match status" value="1"/>
</dbReference>
<comment type="cofactor">
    <cofactor evidence="1">
        <name>pyridoxal 5'-phosphate</name>
        <dbReference type="ChEBI" id="CHEBI:597326"/>
    </cofactor>
</comment>
<reference evidence="10" key="1">
    <citation type="journal article" date="2020" name="mSystems">
        <title>Genome- and Community-Level Interaction Insights into Carbon Utilization and Element Cycling Functions of Hydrothermarchaeota in Hydrothermal Sediment.</title>
        <authorList>
            <person name="Zhou Z."/>
            <person name="Liu Y."/>
            <person name="Xu W."/>
            <person name="Pan J."/>
            <person name="Luo Z.H."/>
            <person name="Li M."/>
        </authorList>
    </citation>
    <scope>NUCLEOTIDE SEQUENCE [LARGE SCALE GENOMIC DNA]</scope>
    <source>
        <strain evidence="10">SpSt-767</strain>
    </source>
</reference>